<keyword evidence="5" id="KW-1185">Reference proteome</keyword>
<dbReference type="EMBL" id="JADBEB010000001">
    <property type="protein sequence ID" value="MBE1491924.1"/>
    <property type="molecule type" value="Genomic_DNA"/>
</dbReference>
<feature type="compositionally biased region" description="Basic and acidic residues" evidence="1">
    <location>
        <begin position="571"/>
        <end position="580"/>
    </location>
</feature>
<feature type="transmembrane region" description="Helical" evidence="2">
    <location>
        <begin position="133"/>
        <end position="153"/>
    </location>
</feature>
<evidence type="ECO:0000313" key="4">
    <source>
        <dbReference type="EMBL" id="MBE1491924.1"/>
    </source>
</evidence>
<name>A0A927RA03_9ACTN</name>
<dbReference type="AlphaFoldDB" id="A0A927RA03"/>
<gene>
    <name evidence="4" type="ORF">H4W31_007562</name>
</gene>
<keyword evidence="2" id="KW-0472">Membrane</keyword>
<sequence length="580" mass="62067">MPTLVMFLALAAAIIGYGWLCYLVLALVLPAVAPVAFVAGVVGGLGLAMVAATRVLSGHYPPTRVLGPTDVAAGRLAGRVGAAQVRRDRAWPQYFTAQVRLDLIAVHRLGYGVLGRAWTGAVRPFGPTRRPRLLLFWPLLLIGVAGFAGFGAGTVLGTALVALLSGILTISAWLVGFPLVLLLRGADRCWQWIFRAGGSCPRCYEVTSLPAYRCPGPHSTEDRRCGDDLHRNVRPGRLGVLWRRCACGTRLPTTVLRASRTLAAHCPTCTAALHPGAAVATDVRVPVFGASSAGKTQLIMAALVALVGAPSTGADRPAGGSDDPVDGIGAGEASGGAGTMLADEYSRRRYDEYLQLVTEDRAAPKTDVAQQPVAVTVRIPTGRHRSALLHLFDAAGEALVDQQLNAGYAYLDYARTLLFVLDPFSVRDVRDQSARAFADVFAEANPAQHDPEDSYQSTVTRLRQYGVDTARQRLAFVVSKRDLIERLPIGERLGIDPDSIRGWLLDRGLDNLVASAARDFAEVRFFLVSSKDLSESGAVAPVRWLLETERVAVRPQGTGIGRAAPAPRGVPNERDQHQTA</sequence>
<feature type="region of interest" description="Disordered" evidence="1">
    <location>
        <begin position="556"/>
        <end position="580"/>
    </location>
</feature>
<accession>A0A927RA03</accession>
<feature type="transmembrane region" description="Helical" evidence="2">
    <location>
        <begin position="35"/>
        <end position="56"/>
    </location>
</feature>
<evidence type="ECO:0000313" key="5">
    <source>
        <dbReference type="Proteomes" id="UP000649753"/>
    </source>
</evidence>
<feature type="region of interest" description="Disordered" evidence="1">
    <location>
        <begin position="313"/>
        <end position="334"/>
    </location>
</feature>
<keyword evidence="2" id="KW-1133">Transmembrane helix</keyword>
<dbReference type="InterPro" id="IPR045528">
    <property type="entry name" value="DO-GTPase2"/>
</dbReference>
<proteinExistence type="predicted"/>
<feature type="transmembrane region" description="Helical" evidence="2">
    <location>
        <begin position="7"/>
        <end position="29"/>
    </location>
</feature>
<feature type="transmembrane region" description="Helical" evidence="2">
    <location>
        <begin position="159"/>
        <end position="183"/>
    </location>
</feature>
<dbReference type="Pfam" id="PF19993">
    <property type="entry name" value="DO-GTPase2"/>
    <property type="match status" value="1"/>
</dbReference>
<reference evidence="4" key="1">
    <citation type="submission" date="2020-10" db="EMBL/GenBank/DDBJ databases">
        <title>Sequencing the genomes of 1000 actinobacteria strains.</title>
        <authorList>
            <person name="Klenk H.-P."/>
        </authorList>
    </citation>
    <scope>NUCLEOTIDE SEQUENCE</scope>
    <source>
        <strain evidence="4">DSM 46832</strain>
    </source>
</reference>
<protein>
    <recommendedName>
        <fullName evidence="3">Double-GTPase 2 domain-containing protein</fullName>
    </recommendedName>
</protein>
<feature type="domain" description="Double-GTPase 2" evidence="3">
    <location>
        <begin position="359"/>
        <end position="532"/>
    </location>
</feature>
<dbReference type="RefSeq" id="WP_192770907.1">
    <property type="nucleotide sequence ID" value="NZ_JADBEB010000001.1"/>
</dbReference>
<evidence type="ECO:0000259" key="3">
    <source>
        <dbReference type="Pfam" id="PF19993"/>
    </source>
</evidence>
<keyword evidence="2" id="KW-0812">Transmembrane</keyword>
<evidence type="ECO:0000256" key="1">
    <source>
        <dbReference type="SAM" id="MobiDB-lite"/>
    </source>
</evidence>
<organism evidence="4 5">
    <name type="scientific">Plantactinospora soyae</name>
    <dbReference type="NCBI Taxonomy" id="1544732"/>
    <lineage>
        <taxon>Bacteria</taxon>
        <taxon>Bacillati</taxon>
        <taxon>Actinomycetota</taxon>
        <taxon>Actinomycetes</taxon>
        <taxon>Micromonosporales</taxon>
        <taxon>Micromonosporaceae</taxon>
        <taxon>Plantactinospora</taxon>
    </lineage>
</organism>
<evidence type="ECO:0000256" key="2">
    <source>
        <dbReference type="SAM" id="Phobius"/>
    </source>
</evidence>
<comment type="caution">
    <text evidence="4">The sequence shown here is derived from an EMBL/GenBank/DDBJ whole genome shotgun (WGS) entry which is preliminary data.</text>
</comment>
<dbReference type="Proteomes" id="UP000649753">
    <property type="component" value="Unassembled WGS sequence"/>
</dbReference>